<dbReference type="EC" id="3.2.1.1" evidence="4"/>
<keyword evidence="4" id="KW-0326">Glycosidase</keyword>
<feature type="chain" id="PRO_5047102602" evidence="2">
    <location>
        <begin position="20"/>
        <end position="611"/>
    </location>
</feature>
<evidence type="ECO:0000313" key="4">
    <source>
        <dbReference type="EMBL" id="MEE1676177.1"/>
    </source>
</evidence>
<dbReference type="Pfam" id="PF00128">
    <property type="entry name" value="Alpha-amylase"/>
    <property type="match status" value="2"/>
</dbReference>
<keyword evidence="2" id="KW-0732">Signal</keyword>
<dbReference type="SUPFAM" id="SSF51445">
    <property type="entry name" value="(Trans)glycosidases"/>
    <property type="match status" value="1"/>
</dbReference>
<evidence type="ECO:0000259" key="3">
    <source>
        <dbReference type="SMART" id="SM00642"/>
    </source>
</evidence>
<evidence type="ECO:0000256" key="1">
    <source>
        <dbReference type="SAM" id="MobiDB-lite"/>
    </source>
</evidence>
<proteinExistence type="predicted"/>
<dbReference type="GO" id="GO:0004556">
    <property type="term" value="F:alpha-amylase activity"/>
    <property type="evidence" value="ECO:0007669"/>
    <property type="project" value="UniProtKB-EC"/>
</dbReference>
<dbReference type="InterPro" id="IPR017853">
    <property type="entry name" value="GH"/>
</dbReference>
<dbReference type="NCBIfam" id="NF007052">
    <property type="entry name" value="PRK09505.1-2"/>
    <property type="match status" value="1"/>
</dbReference>
<dbReference type="InterPro" id="IPR006047">
    <property type="entry name" value="GH13_cat_dom"/>
</dbReference>
<feature type="domain" description="Glycosyl hydrolase family 13 catalytic" evidence="3">
    <location>
        <begin position="116"/>
        <end position="571"/>
    </location>
</feature>
<dbReference type="PANTHER" id="PTHR10357:SF209">
    <property type="entry name" value="PERIPLASMIC ALPHA-AMYLASE"/>
    <property type="match status" value="1"/>
</dbReference>
<feature type="signal peptide" evidence="2">
    <location>
        <begin position="1"/>
        <end position="19"/>
    </location>
</feature>
<dbReference type="Gene3D" id="3.20.20.80">
    <property type="entry name" value="Glycosidases"/>
    <property type="match status" value="2"/>
</dbReference>
<dbReference type="EMBL" id="JAYDYW010000017">
    <property type="protein sequence ID" value="MEE1676177.1"/>
    <property type="molecule type" value="Genomic_DNA"/>
</dbReference>
<dbReference type="Proteomes" id="UP001310248">
    <property type="component" value="Unassembled WGS sequence"/>
</dbReference>
<feature type="compositionally biased region" description="Basic and acidic residues" evidence="1">
    <location>
        <begin position="527"/>
        <end position="543"/>
    </location>
</feature>
<dbReference type="SMART" id="SM00642">
    <property type="entry name" value="Aamy"/>
    <property type="match status" value="1"/>
</dbReference>
<keyword evidence="5" id="KW-1185">Reference proteome</keyword>
<keyword evidence="4" id="KW-0378">Hydrolase</keyword>
<reference evidence="4 5" key="2">
    <citation type="submission" date="2023-12" db="EMBL/GenBank/DDBJ databases">
        <authorList>
            <consortium name="Cladostephus spongiosus"/>
            <person name="Lorente B."/>
            <person name="Cabral C."/>
            <person name="Frias J."/>
            <person name="Faria J."/>
            <person name="Toubarro D."/>
        </authorList>
    </citation>
    <scope>NUCLEOTIDE SEQUENCE [LARGE SCALE GENOMIC DNA]</scope>
    <source>
        <strain evidence="4 5">ZMCS4</strain>
    </source>
</reference>
<organism evidence="4 5">
    <name type="scientific">Agarivorans aestuarii</name>
    <dbReference type="NCBI Taxonomy" id="1563703"/>
    <lineage>
        <taxon>Bacteria</taxon>
        <taxon>Pseudomonadati</taxon>
        <taxon>Pseudomonadota</taxon>
        <taxon>Gammaproteobacteria</taxon>
        <taxon>Alteromonadales</taxon>
        <taxon>Alteromonadaceae</taxon>
        <taxon>Agarivorans</taxon>
    </lineage>
</organism>
<name>A0ABU7G9W8_9ALTE</name>
<protein>
    <submittedName>
        <fullName evidence="4">Alpha-amylase</fullName>
        <ecNumber evidence="4">3.2.1.1</ecNumber>
    </submittedName>
</protein>
<comment type="caution">
    <text evidence="4">The sequence shown here is derived from an EMBL/GenBank/DDBJ whole genome shotgun (WGS) entry which is preliminary data.</text>
</comment>
<evidence type="ECO:0000256" key="2">
    <source>
        <dbReference type="SAM" id="SignalP"/>
    </source>
</evidence>
<dbReference type="RefSeq" id="WP_329776882.1">
    <property type="nucleotide sequence ID" value="NZ_JAYDYW010000017.1"/>
</dbReference>
<feature type="region of interest" description="Disordered" evidence="1">
    <location>
        <begin position="526"/>
        <end position="546"/>
    </location>
</feature>
<accession>A0ABU7G9W8</accession>
<dbReference type="PROSITE" id="PS51257">
    <property type="entry name" value="PROKAR_LIPOPROTEIN"/>
    <property type="match status" value="1"/>
</dbReference>
<gene>
    <name evidence="4" type="ORF">SNR37_001504</name>
</gene>
<dbReference type="PANTHER" id="PTHR10357">
    <property type="entry name" value="ALPHA-AMYLASE FAMILY MEMBER"/>
    <property type="match status" value="1"/>
</dbReference>
<evidence type="ECO:0000313" key="5">
    <source>
        <dbReference type="Proteomes" id="UP001310248"/>
    </source>
</evidence>
<sequence length="611" mass="68617">MQQVIKPALLGCLVSMAIAGCASNEATTGAAASSSSEALAQNAQCLQWDGQPVTVDVSESFEEGTAVKDFYSGQMSTVYQGKVTFTPSPESGGLLLLESVGKQADEFSWDSASVYFVMTDRFYNGNPSNDNSYGRSKDGKNEIGTFHGGDIAGLSKKLDYIEDLGINAIWITAPYEQIRGWVGGGMRGDFKHYGYHGYYVQDYTVMDQNMGTAEEFKQFVDDAHARGIRVVMDIVMNHTGYATLGDMQEFSFGATQEYDVPIENYLGKKWTDWTPGKGETWHSFNDYIDYGNRTEWVKWWGPDWVRTDISGYPNPGPSDLEMSLAYLPDFKTESENVVGLPPFYKNKSDTKAVEIPGATVRDYLVTWLSDWVREYGIDGFRADTVKHVEPEAWQELKLASSKAFAEWKQNNPDKVLDDSDFWMTGEFWGQGLNNSKLFNSGFDSLIDFTYQTDLAKKGMNCLSNMQDGYQRYADVLGKRDGKVLSYVSSHDTKLAFGSISKDLEQQKQLGSAFLLMPTAVQVYYGDESAREKGPRSSDKHQATRSDMNWEQLNDEQRLAVHNHWQKLLQFRKRHQAVGSGEHKLLNAAPYVFERRKGDDAVVVVYVGQQAK</sequence>
<reference evidence="5" key="1">
    <citation type="submission" date="2023-07" db="EMBL/GenBank/DDBJ databases">
        <title>Draft genome sequence of Agarivorans aestuarii strain ZMCS4, a CAZymes producing bacteria isolated from the marine brown algae Clodostephus spongiosus.</title>
        <authorList>
            <person name="Lorente B."/>
            <person name="Cabral C."/>
            <person name="Frias J."/>
            <person name="Faria J."/>
            <person name="Toubarro D."/>
        </authorList>
    </citation>
    <scope>NUCLEOTIDE SEQUENCE [LARGE SCALE GENOMIC DNA]</scope>
    <source>
        <strain evidence="5">ZMCS4</strain>
    </source>
</reference>